<feature type="region of interest" description="Disordered" evidence="2">
    <location>
        <begin position="242"/>
        <end position="286"/>
    </location>
</feature>
<dbReference type="Proteomes" id="UP000789595">
    <property type="component" value="Unassembled WGS sequence"/>
</dbReference>
<dbReference type="EMBL" id="CAKKNE010000005">
    <property type="protein sequence ID" value="CAH0376965.1"/>
    <property type="molecule type" value="Genomic_DNA"/>
</dbReference>
<feature type="compositionally biased region" description="Low complexity" evidence="2">
    <location>
        <begin position="329"/>
        <end position="344"/>
    </location>
</feature>
<evidence type="ECO:0000313" key="3">
    <source>
        <dbReference type="EMBL" id="CAH0376965.1"/>
    </source>
</evidence>
<organism evidence="3 4">
    <name type="scientific">Pelagomonas calceolata</name>
    <dbReference type="NCBI Taxonomy" id="35677"/>
    <lineage>
        <taxon>Eukaryota</taxon>
        <taxon>Sar</taxon>
        <taxon>Stramenopiles</taxon>
        <taxon>Ochrophyta</taxon>
        <taxon>Pelagophyceae</taxon>
        <taxon>Pelagomonadales</taxon>
        <taxon>Pelagomonadaceae</taxon>
        <taxon>Pelagomonas</taxon>
    </lineage>
</organism>
<feature type="compositionally biased region" description="Acidic residues" evidence="2">
    <location>
        <begin position="265"/>
        <end position="274"/>
    </location>
</feature>
<accession>A0A8J2WQW6</accession>
<proteinExistence type="predicted"/>
<reference evidence="3" key="1">
    <citation type="submission" date="2021-11" db="EMBL/GenBank/DDBJ databases">
        <authorList>
            <consortium name="Genoscope - CEA"/>
            <person name="William W."/>
        </authorList>
    </citation>
    <scope>NUCLEOTIDE SEQUENCE</scope>
</reference>
<evidence type="ECO:0000256" key="1">
    <source>
        <dbReference type="SAM" id="Coils"/>
    </source>
</evidence>
<name>A0A8J2WQW6_9STRA</name>
<keyword evidence="1" id="KW-0175">Coiled coil</keyword>
<keyword evidence="4" id="KW-1185">Reference proteome</keyword>
<dbReference type="AlphaFoldDB" id="A0A8J2WQW6"/>
<feature type="compositionally biased region" description="Basic and acidic residues" evidence="2">
    <location>
        <begin position="246"/>
        <end position="264"/>
    </location>
</feature>
<feature type="coiled-coil region" evidence="1">
    <location>
        <begin position="10"/>
        <end position="79"/>
    </location>
</feature>
<feature type="compositionally biased region" description="Acidic residues" evidence="2">
    <location>
        <begin position="345"/>
        <end position="355"/>
    </location>
</feature>
<protein>
    <submittedName>
        <fullName evidence="3">Uncharacterized protein</fullName>
    </submittedName>
</protein>
<feature type="region of interest" description="Disordered" evidence="2">
    <location>
        <begin position="329"/>
        <end position="355"/>
    </location>
</feature>
<evidence type="ECO:0000313" key="4">
    <source>
        <dbReference type="Proteomes" id="UP000789595"/>
    </source>
</evidence>
<comment type="caution">
    <text evidence="3">The sequence shown here is derived from an EMBL/GenBank/DDBJ whole genome shotgun (WGS) entry which is preliminary data.</text>
</comment>
<gene>
    <name evidence="3" type="ORF">PECAL_5P15500</name>
</gene>
<sequence>MSNSAAPGELRKLATEAVALKARVDEGQRKKKLLRDLLIALQEALERRRAEEERLRREAEEEERRAAAAEAARLRAEEAARLATAAARQKLALVAAGGLFLGATTAVLVRSTRHHPFLDLALDAARRPLQHLWKAAAQGRAGRAALVAARRGLNCVSRGAAALGRGLGGVLLQAQSVGALDSDVRCVRATRLLEEAGRRAAPQAQRSMFSCSTIGCAALQGAVGGTALGGLIGFAAKSLSKSAKPKAVESEESKGEPEEVRAPEPEEEDADELMPDPTLRGVVSPPMAPFMARTETRPLPPAPRRMALPPPPVFAPVTPALPPPPPPVTVVTPESQEEPQAAEASECDEEPAEEPDAAVEVVLRPARRGYPEPAFEGLEALRARPTEYHELAAALASSGASIEGGERPLLVFRHDRISSARVASVTITANRNRNIEIDKDGDIAAQTAAAVREIKAATQALNPIKARLRAFEGQRVSVPGGRVSIGFSKEAVYGYALFVDRGVWNRLDEEAQDACVDAGIIVLKGAAAPSVALTVRDIGEAPPVPRKKKGAAPAPGKLSAVVRAKRGVTYYK</sequence>
<evidence type="ECO:0000256" key="2">
    <source>
        <dbReference type="SAM" id="MobiDB-lite"/>
    </source>
</evidence>